<dbReference type="EMBL" id="OFTH01000047">
    <property type="protein sequence ID" value="SOZ72945.1"/>
    <property type="molecule type" value="Genomic_DNA"/>
</dbReference>
<evidence type="ECO:0000259" key="1">
    <source>
        <dbReference type="Pfam" id="PF20075"/>
    </source>
</evidence>
<dbReference type="InterPro" id="IPR045526">
    <property type="entry name" value="DUF6471"/>
</dbReference>
<gene>
    <name evidence="2" type="ORF">CBM2613_B50093</name>
</gene>
<proteinExistence type="predicted"/>
<evidence type="ECO:0000313" key="2">
    <source>
        <dbReference type="EMBL" id="SOZ72945.1"/>
    </source>
</evidence>
<name>A0A375EC64_9BURK</name>
<dbReference type="RefSeq" id="WP_029048779.1">
    <property type="nucleotide sequence ID" value="NZ_LT992560.1"/>
</dbReference>
<accession>A0A375EC64</accession>
<protein>
    <recommendedName>
        <fullName evidence="1">DUF6471 domain-containing protein</fullName>
    </recommendedName>
</protein>
<reference evidence="2" key="1">
    <citation type="submission" date="2018-01" db="EMBL/GenBank/DDBJ databases">
        <authorList>
            <person name="Clerissi C."/>
        </authorList>
    </citation>
    <scope>NUCLEOTIDE SEQUENCE</scope>
    <source>
        <strain evidence="2">Cupriavidus taiwanensis STM 8556</strain>
    </source>
</reference>
<feature type="domain" description="DUF6471" evidence="1">
    <location>
        <begin position="8"/>
        <end position="69"/>
    </location>
</feature>
<dbReference type="Proteomes" id="UP000256952">
    <property type="component" value="Chromosome CBM2613_b"/>
</dbReference>
<comment type="caution">
    <text evidence="2">The sequence shown here is derived from an EMBL/GenBank/DDBJ whole genome shotgun (WGS) entry which is preliminary data.</text>
</comment>
<dbReference type="AlphaFoldDB" id="A0A375EC64"/>
<feature type="domain" description="DUF6471" evidence="1">
    <location>
        <begin position="85"/>
        <end position="146"/>
    </location>
</feature>
<sequence>MSHIESPWTRLASRTARALLTRKGATYEDAVIALRSIGVRDSPKSLELRVQRGSLKFSSFLQLLCALHADLPCEFQRVVEERDSWESACQRLVLDLLTQNAISLDELARRLDESGIHINTTQVQSLVSKGSFSLAFLLQVGYVLPIRALERYVDLSDIAKAASESVLTP</sequence>
<dbReference type="Pfam" id="PF20075">
    <property type="entry name" value="DUF6471"/>
    <property type="match status" value="2"/>
</dbReference>
<organism evidence="2">
    <name type="scientific">Cupriavidus taiwanensis</name>
    <dbReference type="NCBI Taxonomy" id="164546"/>
    <lineage>
        <taxon>Bacteria</taxon>
        <taxon>Pseudomonadati</taxon>
        <taxon>Pseudomonadota</taxon>
        <taxon>Betaproteobacteria</taxon>
        <taxon>Burkholderiales</taxon>
        <taxon>Burkholderiaceae</taxon>
        <taxon>Cupriavidus</taxon>
    </lineage>
</organism>